<feature type="compositionally biased region" description="Acidic residues" evidence="7">
    <location>
        <begin position="69"/>
        <end position="87"/>
    </location>
</feature>
<dbReference type="PROSITE" id="PS50237">
    <property type="entry name" value="HECT"/>
    <property type="match status" value="1"/>
</dbReference>
<dbReference type="PANTHER" id="PTHR45670">
    <property type="entry name" value="E3 UBIQUITIN-PROTEIN LIGASE TRIP12"/>
    <property type="match status" value="1"/>
</dbReference>
<dbReference type="InterPro" id="IPR000569">
    <property type="entry name" value="HECT_dom"/>
</dbReference>
<keyword evidence="4" id="KW-0808">Transferase</keyword>
<protein>
    <recommendedName>
        <fullName evidence="3">HECT-type E3 ubiquitin transferase</fullName>
        <ecNumber evidence="3">2.3.2.26</ecNumber>
    </recommendedName>
</protein>
<keyword evidence="5 6" id="KW-0833">Ubl conjugation pathway</keyword>
<proteinExistence type="inferred from homology"/>
<feature type="region of interest" description="Disordered" evidence="7">
    <location>
        <begin position="1"/>
        <end position="94"/>
    </location>
</feature>
<evidence type="ECO:0000313" key="9">
    <source>
        <dbReference type="EMBL" id="EGV65338.1"/>
    </source>
</evidence>
<evidence type="ECO:0000256" key="2">
    <source>
        <dbReference type="ARBA" id="ARBA00006331"/>
    </source>
</evidence>
<evidence type="ECO:0000256" key="6">
    <source>
        <dbReference type="PROSITE-ProRule" id="PRU00104"/>
    </source>
</evidence>
<evidence type="ECO:0000256" key="4">
    <source>
        <dbReference type="ARBA" id="ARBA00022679"/>
    </source>
</evidence>
<dbReference type="InterPro" id="IPR016024">
    <property type="entry name" value="ARM-type_fold"/>
</dbReference>
<reference evidence="9 10" key="1">
    <citation type="journal article" date="2011" name="Proc. Natl. Acad. Sci. U.S.A.">
        <title>Comparative genomics of xylose-fermenting fungi for enhanced biofuel production.</title>
        <authorList>
            <person name="Wohlbach D.J."/>
            <person name="Kuo A."/>
            <person name="Sato T.K."/>
            <person name="Potts K.M."/>
            <person name="Salamov A.A."/>
            <person name="LaButti K.M."/>
            <person name="Sun H."/>
            <person name="Clum A."/>
            <person name="Pangilinan J.L."/>
            <person name="Lindquist E.A."/>
            <person name="Lucas S."/>
            <person name="Lapidus A."/>
            <person name="Jin M."/>
            <person name="Gunawan C."/>
            <person name="Balan V."/>
            <person name="Dale B.E."/>
            <person name="Jeffries T.W."/>
            <person name="Zinkel R."/>
            <person name="Barry K.W."/>
            <person name="Grigoriev I.V."/>
            <person name="Gasch A.P."/>
        </authorList>
    </citation>
    <scope>NUCLEOTIDE SEQUENCE [LARGE SCALE GENOMIC DNA]</scope>
    <source>
        <strain evidence="10">ATCC 10573 / BCRC 21748 / CBS 615 / JCM 9827 / NBRC 10315 / NRRL Y-1498 / VKM Y-70</strain>
    </source>
</reference>
<dbReference type="Proteomes" id="UP000000707">
    <property type="component" value="Unassembled WGS sequence"/>
</dbReference>
<dbReference type="GO" id="GO:0043161">
    <property type="term" value="P:proteasome-mediated ubiquitin-dependent protein catabolic process"/>
    <property type="evidence" value="ECO:0007669"/>
    <property type="project" value="TreeGrafter"/>
</dbReference>
<dbReference type="EC" id="2.3.2.26" evidence="3"/>
<dbReference type="InterPro" id="IPR011989">
    <property type="entry name" value="ARM-like"/>
</dbReference>
<evidence type="ECO:0000256" key="3">
    <source>
        <dbReference type="ARBA" id="ARBA00012485"/>
    </source>
</evidence>
<dbReference type="GO" id="GO:0016607">
    <property type="term" value="C:nuclear speck"/>
    <property type="evidence" value="ECO:0007669"/>
    <property type="project" value="TreeGrafter"/>
</dbReference>
<evidence type="ECO:0000259" key="8">
    <source>
        <dbReference type="PROSITE" id="PS50237"/>
    </source>
</evidence>
<dbReference type="InterPro" id="IPR045322">
    <property type="entry name" value="HECTD1/TRIP12-like"/>
</dbReference>
<comment type="similarity">
    <text evidence="2">Belongs to the UPL family. K-HECT subfamily.</text>
</comment>
<dbReference type="GO" id="GO:0061630">
    <property type="term" value="F:ubiquitin protein ligase activity"/>
    <property type="evidence" value="ECO:0007669"/>
    <property type="project" value="UniProtKB-EC"/>
</dbReference>
<feature type="compositionally biased region" description="Acidic residues" evidence="7">
    <location>
        <begin position="19"/>
        <end position="46"/>
    </location>
</feature>
<feature type="active site" description="Glycyl thioester intermediate" evidence="6">
    <location>
        <position position="1536"/>
    </location>
</feature>
<dbReference type="InterPro" id="IPR035983">
    <property type="entry name" value="Hect_E3_ubiquitin_ligase"/>
</dbReference>
<dbReference type="Gene3D" id="1.25.10.10">
    <property type="entry name" value="Leucine-rich Repeat Variant"/>
    <property type="match status" value="1"/>
</dbReference>
<evidence type="ECO:0000313" key="10">
    <source>
        <dbReference type="Proteomes" id="UP000000707"/>
    </source>
</evidence>
<dbReference type="Pfam" id="PF00632">
    <property type="entry name" value="HECT"/>
    <property type="match status" value="1"/>
</dbReference>
<comment type="catalytic activity">
    <reaction evidence="1">
        <text>S-ubiquitinyl-[E2 ubiquitin-conjugating enzyme]-L-cysteine + [acceptor protein]-L-lysine = [E2 ubiquitin-conjugating enzyme]-L-cysteine + N(6)-ubiquitinyl-[acceptor protein]-L-lysine.</text>
        <dbReference type="EC" id="2.3.2.26"/>
    </reaction>
</comment>
<dbReference type="STRING" id="590646.G3B076"/>
<evidence type="ECO:0000256" key="1">
    <source>
        <dbReference type="ARBA" id="ARBA00000885"/>
    </source>
</evidence>
<dbReference type="EMBL" id="GL996514">
    <property type="protein sequence ID" value="EGV65338.1"/>
    <property type="molecule type" value="Genomic_DNA"/>
</dbReference>
<dbReference type="GO" id="GO:0000209">
    <property type="term" value="P:protein polyubiquitination"/>
    <property type="evidence" value="ECO:0007669"/>
    <property type="project" value="TreeGrafter"/>
</dbReference>
<dbReference type="OrthoDB" id="423283at2759"/>
<dbReference type="HOGENOM" id="CLU_000366_1_1_1"/>
<accession>G3B076</accession>
<feature type="compositionally biased region" description="Polar residues" evidence="7">
    <location>
        <begin position="57"/>
        <end position="68"/>
    </location>
</feature>
<dbReference type="SUPFAM" id="SSF48371">
    <property type="entry name" value="ARM repeat"/>
    <property type="match status" value="1"/>
</dbReference>
<dbReference type="PANTHER" id="PTHR45670:SF1">
    <property type="entry name" value="E3 UBIQUITIN-PROTEIN LIGASE HECTD1"/>
    <property type="match status" value="1"/>
</dbReference>
<feature type="compositionally biased region" description="Acidic residues" evidence="7">
    <location>
        <begin position="610"/>
        <end position="622"/>
    </location>
</feature>
<gene>
    <name evidence="9" type="ORF">CANTEDRAFT_119595</name>
</gene>
<dbReference type="SUPFAM" id="SSF56204">
    <property type="entry name" value="Hect, E3 ligase catalytic domain"/>
    <property type="match status" value="1"/>
</dbReference>
<dbReference type="Gene3D" id="3.90.1750.10">
    <property type="entry name" value="Hect, E3 ligase catalytic domains"/>
    <property type="match status" value="1"/>
</dbReference>
<sequence length="1569" mass="176553">MSQEEQDYEGAQTSSQNDDAYEEDEEGDEEDDYQEEYDFGEDEDEAQAVRFLGSLARASQSGNTGTQEQADDNDNDEDEGDGDEDSGTDSGYPRADLLRALGSFSNIRGGGSGTQSSFADVIQRLVGEGFVSPYGGQNNEIDTLINGLGQRDDPFILSESLNQLGEKLLMMNAITAERVIPASKLTRSIISIMNDPFLSDQLELQLVACRCLYNLMEVNLDFIHDVVNNEGIEAVCIKLNEITFIDLTEQALQTLEMISRDPISHNLIISNNGLRACMQYLDFLTIHSQRKCLLIVANVCTNISANNFDKINEVFDNISGVVKNHTDPNVIEHAWLSISRIISSFKSHPSKLETLFVTRVDLLIEVVATIVVSSNKSSVSDSNDSHKVPVSFSSCLSLVKSLIVLASTSVKISAILFRDVSIGECVVKAINKFSKNKEDLKNRGLSVISSSSFKDNISIEAIMAAPNELLSQFLTLIGYLLPINYGPQETPFLKNSHLEFEEKIEINQQRTQICRDTMPEAFWKFVNDIWSFLINSFQALMDFEVRRRILINLFRIVKFMQPDDFKKINGIEMVSALLASIVNQNKFTILKDFNNSVPASQQDTEMKTSDDEDSDESEDENVNDPNAGSKNQDNTAKLNANTLVWSSCLIVLNLIKIEPQIFIDSFEKEGLIKDISTIANHLKFISTSDPINDDYEASRPFLSMYSYKYADIEFSKDYEYKLTSMKIYSKLFHILMAIDELYVNSKEGSIAQVSSVAVEVSNEIEGLLKAQDLSRFPFSKWQESWEKFQLLLDNGSQSVSSFELVSSGIIQALNDVFKIDALGSQDSLCYISFISVFFRRNSQGNALISILVDKLQEALSRVESFEVISAGTSNQGLNLRFSSSNYYDSSQTAGMAKQIKLKLGTDPSDTSSASQLPPTMQNMVLSVHAIASFASVSTFLTQRINFFEALTGSRRNRLNNESNKTGKQTHIEFLINDEVIPNGTTIYGAIYRSLQSEPDEIVESSRIWNSVHQVSFRVVDTPVESPTNDLILYNSNKSYNELKSYDATTINILNLLKVLFEVNVYAQTLKYEPLSIEKFMSWKLTVKLNRQLEEPLIVASGTLPGWAIHVTRQYPFIFPLDTRIFFLQSTSFGYSRLIHQWQIRSNQENENINGHGSQSQRPQLGRPLRHKVRISRKLILQSALKVLNLYGTSPGVLEIEYFDEVGSGLGPTLEFYSSVSKEFSKRKLRLWRDDDPDGDEEDFVDYKTGLFPSPIDMNEIQTENGKKKLYFFRMLGKFIARTLLDSRIIDFRFNPLFLKLVQIFNEHSMNKEGFSDLKKINNLNSLRIVDPSLADSLEHLMKYVELYKNVPEHERDSILVDNCTLEDLSLSFSLPGYPSYQLIADGDNIAITSKNIESYISKVIEATLCNGIIPQTKAFMNGFSKVFPISSLIVFSPNELVNLFGNAVEDWSLETLHSSINANHGYSKDSDAVRTLIDILVHFNDIERRSFLQFLTGAPKLPVGGFKALKPEFTVVRKYPEGGSKDDDYLPSVMTCANYLKLPNYSTEEIMKRKILQAISEGAGAFLLS</sequence>
<keyword evidence="10" id="KW-1185">Reference proteome</keyword>
<feature type="domain" description="HECT" evidence="8">
    <location>
        <begin position="1210"/>
        <end position="1569"/>
    </location>
</feature>
<dbReference type="SMART" id="SM00119">
    <property type="entry name" value="HECTc"/>
    <property type="match status" value="1"/>
</dbReference>
<evidence type="ECO:0000256" key="7">
    <source>
        <dbReference type="SAM" id="MobiDB-lite"/>
    </source>
</evidence>
<name>G3B076_CANTC</name>
<evidence type="ECO:0000256" key="5">
    <source>
        <dbReference type="ARBA" id="ARBA00022786"/>
    </source>
</evidence>
<feature type="region of interest" description="Disordered" evidence="7">
    <location>
        <begin position="598"/>
        <end position="634"/>
    </location>
</feature>
<dbReference type="eggNOG" id="KOG0168">
    <property type="taxonomic scope" value="Eukaryota"/>
</dbReference>
<dbReference type="Gene3D" id="3.30.2410.10">
    <property type="entry name" value="Hect, E3 ligase catalytic domain"/>
    <property type="match status" value="1"/>
</dbReference>
<organism evidence="10">
    <name type="scientific">Candida tenuis (strain ATCC 10573 / BCRC 21748 / CBS 615 / JCM 9827 / NBRC 10315 / NRRL Y-1498 / VKM Y-70)</name>
    <name type="common">Yeast</name>
    <name type="synonym">Yamadazyma tenuis</name>
    <dbReference type="NCBI Taxonomy" id="590646"/>
    <lineage>
        <taxon>Eukaryota</taxon>
        <taxon>Fungi</taxon>
        <taxon>Dikarya</taxon>
        <taxon>Ascomycota</taxon>
        <taxon>Saccharomycotina</taxon>
        <taxon>Pichiomycetes</taxon>
        <taxon>Debaryomycetaceae</taxon>
        <taxon>Yamadazyma</taxon>
    </lineage>
</organism>
<dbReference type="eggNOG" id="KOG0170">
    <property type="taxonomic scope" value="Eukaryota"/>
</dbReference>
<feature type="compositionally biased region" description="Polar residues" evidence="7">
    <location>
        <begin position="623"/>
        <end position="634"/>
    </location>
</feature>